<name>A0A816QDW6_BRANA</name>
<accession>A0A816QDW6</accession>
<reference evidence="1" key="1">
    <citation type="submission" date="2021-01" db="EMBL/GenBank/DDBJ databases">
        <authorList>
            <consortium name="Genoscope - CEA"/>
            <person name="William W."/>
        </authorList>
    </citation>
    <scope>NUCLEOTIDE SEQUENCE</scope>
</reference>
<protein>
    <submittedName>
        <fullName evidence="1">(rape) hypothetical protein</fullName>
    </submittedName>
</protein>
<dbReference type="EMBL" id="HG994370">
    <property type="protein sequence ID" value="CAF2060637.1"/>
    <property type="molecule type" value="Genomic_DNA"/>
</dbReference>
<sequence length="53" mass="6020">MNIARNMARGLMGVENVYTQHQPPVSNNGEHNHREITRCGLTFCWRSFSTGTV</sequence>
<gene>
    <name evidence="1" type="ORF">DARMORV10_C06P30990.1</name>
</gene>
<evidence type="ECO:0000313" key="1">
    <source>
        <dbReference type="EMBL" id="CAF2060637.1"/>
    </source>
</evidence>
<dbReference type="AlphaFoldDB" id="A0A816QDW6"/>
<dbReference type="Proteomes" id="UP001295469">
    <property type="component" value="Chromosome C06"/>
</dbReference>
<organism evidence="1">
    <name type="scientific">Brassica napus</name>
    <name type="common">Rape</name>
    <dbReference type="NCBI Taxonomy" id="3708"/>
    <lineage>
        <taxon>Eukaryota</taxon>
        <taxon>Viridiplantae</taxon>
        <taxon>Streptophyta</taxon>
        <taxon>Embryophyta</taxon>
        <taxon>Tracheophyta</taxon>
        <taxon>Spermatophyta</taxon>
        <taxon>Magnoliopsida</taxon>
        <taxon>eudicotyledons</taxon>
        <taxon>Gunneridae</taxon>
        <taxon>Pentapetalae</taxon>
        <taxon>rosids</taxon>
        <taxon>malvids</taxon>
        <taxon>Brassicales</taxon>
        <taxon>Brassicaceae</taxon>
        <taxon>Brassiceae</taxon>
        <taxon>Brassica</taxon>
    </lineage>
</organism>
<proteinExistence type="predicted"/>
<feature type="non-terminal residue" evidence="1">
    <location>
        <position position="53"/>
    </location>
</feature>